<evidence type="ECO:0000313" key="6">
    <source>
        <dbReference type="EMBL" id="RDB68222.1"/>
    </source>
</evidence>
<evidence type="ECO:0000256" key="4">
    <source>
        <dbReference type="PIRSR" id="PIRSR015582-1"/>
    </source>
</evidence>
<dbReference type="PANTHER" id="PTHR32308">
    <property type="entry name" value="LYASE BETA SUBUNIT, PUTATIVE (AFU_ORTHOLOGUE AFUA_4G13030)-RELATED"/>
    <property type="match status" value="1"/>
</dbReference>
<dbReference type="GO" id="GO:0000287">
    <property type="term" value="F:magnesium ion binding"/>
    <property type="evidence" value="ECO:0007669"/>
    <property type="project" value="TreeGrafter"/>
</dbReference>
<dbReference type="InterPro" id="IPR039480">
    <property type="entry name" value="C-C_Bond_Lyase-like"/>
</dbReference>
<dbReference type="GO" id="GO:0006107">
    <property type="term" value="P:oxaloacetate metabolic process"/>
    <property type="evidence" value="ECO:0007669"/>
    <property type="project" value="TreeGrafter"/>
</dbReference>
<accession>A0A369MCK1</accession>
<evidence type="ECO:0000313" key="7">
    <source>
        <dbReference type="Proteomes" id="UP000253970"/>
    </source>
</evidence>
<feature type="binding site" evidence="4">
    <location>
        <position position="174"/>
    </location>
    <ligand>
        <name>substrate</name>
    </ligand>
</feature>
<gene>
    <name evidence="6" type="ORF">C1875_12100</name>
</gene>
<sequence length="382" mass="43747">MQHHLYNPEFKFVKRPIEFDKHTDPELLRYSLGATMYMPGTQDFAGKIISGWLPELTSMVLCFEDACPADKVLDAEKNTLDLLDTLANAIEDGTLSADKVPLIFCRVRSIGQFHRFAQKLTQRQARILCGFNFPKFNSRNGEAYFNYLKQLNEELGDILYGMPILEDPKVAFKESRMTELMAVREILDDYKGIVLQVRVGATDFSSCFGVRRGVDYSIYDILTVREILCDILNVFARNNDYVVSGPVWEYFRAPKEMMFQDLPEVDIEDGLLKRHRIFNEEVDGLLREVIIDKANGFVGRTVIHPTHVRYVNALQAVTREEYDDAMQVLRTNGGVVKSSRANKMNEIAPHANWAKKIAMRAKVYGVVESERSYIDLFGRQGD</sequence>
<dbReference type="GO" id="GO:0003824">
    <property type="term" value="F:catalytic activity"/>
    <property type="evidence" value="ECO:0007669"/>
    <property type="project" value="InterPro"/>
</dbReference>
<dbReference type="SUPFAM" id="SSF51621">
    <property type="entry name" value="Phosphoenolpyruvate/pyruvate domain"/>
    <property type="match status" value="1"/>
</dbReference>
<evidence type="ECO:0000256" key="5">
    <source>
        <dbReference type="PIRSR" id="PIRSR015582-2"/>
    </source>
</evidence>
<organism evidence="6 7">
    <name type="scientific">Eggerthella lenta</name>
    <name type="common">Eubacterium lentum</name>
    <dbReference type="NCBI Taxonomy" id="84112"/>
    <lineage>
        <taxon>Bacteria</taxon>
        <taxon>Bacillati</taxon>
        <taxon>Actinomycetota</taxon>
        <taxon>Coriobacteriia</taxon>
        <taxon>Eggerthellales</taxon>
        <taxon>Eggerthellaceae</taxon>
        <taxon>Eggerthella</taxon>
    </lineage>
</organism>
<feature type="binding site" evidence="5">
    <location>
        <position position="174"/>
    </location>
    <ligand>
        <name>Mg(2+)</name>
        <dbReference type="ChEBI" id="CHEBI:18420"/>
    </ligand>
</feature>
<evidence type="ECO:0000256" key="2">
    <source>
        <dbReference type="ARBA" id="ARBA00022723"/>
    </source>
</evidence>
<dbReference type="InterPro" id="IPR015813">
    <property type="entry name" value="Pyrv/PenolPyrv_kinase-like_dom"/>
</dbReference>
<evidence type="ECO:0000256" key="1">
    <source>
        <dbReference type="ARBA" id="ARBA00001946"/>
    </source>
</evidence>
<name>A0A369MCK1_EGGLN</name>
<evidence type="ECO:0000256" key="3">
    <source>
        <dbReference type="ARBA" id="ARBA00022842"/>
    </source>
</evidence>
<feature type="binding site" evidence="5">
    <location>
        <position position="203"/>
    </location>
    <ligand>
        <name>Mg(2+)</name>
        <dbReference type="ChEBI" id="CHEBI:18420"/>
    </ligand>
</feature>
<keyword evidence="2 5" id="KW-0479">Metal-binding</keyword>
<dbReference type="Proteomes" id="UP000253970">
    <property type="component" value="Unassembled WGS sequence"/>
</dbReference>
<comment type="caution">
    <text evidence="6">The sequence shown here is derived from an EMBL/GenBank/DDBJ whole genome shotgun (WGS) entry which is preliminary data.</text>
</comment>
<dbReference type="AlphaFoldDB" id="A0A369MCK1"/>
<dbReference type="RefSeq" id="WP_114534429.1">
    <property type="nucleotide sequence ID" value="NZ_AP025575.1"/>
</dbReference>
<dbReference type="PANTHER" id="PTHR32308:SF10">
    <property type="entry name" value="CITRATE LYASE SUBUNIT BETA"/>
    <property type="match status" value="1"/>
</dbReference>
<feature type="binding site" evidence="4">
    <location>
        <position position="106"/>
    </location>
    <ligand>
        <name>substrate</name>
    </ligand>
</feature>
<dbReference type="Gene3D" id="3.20.20.60">
    <property type="entry name" value="Phosphoenolpyruvate-binding domains"/>
    <property type="match status" value="1"/>
</dbReference>
<dbReference type="EMBL" id="PPTU01000022">
    <property type="protein sequence ID" value="RDB68222.1"/>
    <property type="molecule type" value="Genomic_DNA"/>
</dbReference>
<keyword evidence="3 5" id="KW-0460">Magnesium</keyword>
<comment type="cofactor">
    <cofactor evidence="1">
        <name>Mg(2+)</name>
        <dbReference type="ChEBI" id="CHEBI:18420"/>
    </cofactor>
</comment>
<dbReference type="Pfam" id="PF15617">
    <property type="entry name" value="C-C_Bond_Lyase"/>
    <property type="match status" value="1"/>
</dbReference>
<proteinExistence type="predicted"/>
<reference evidence="6 7" key="1">
    <citation type="journal article" date="2018" name="Elife">
        <title>Discovery and characterization of a prevalent human gut bacterial enzyme sufficient for the inactivation of a family of plant toxins.</title>
        <authorList>
            <person name="Koppel N."/>
            <person name="Bisanz J.E."/>
            <person name="Pandelia M.E."/>
            <person name="Turnbaugh P.J."/>
            <person name="Balskus E.P."/>
        </authorList>
    </citation>
    <scope>NUCLEOTIDE SEQUENCE [LARGE SCALE GENOMIC DNA]</scope>
    <source>
        <strain evidence="6 7">W1 BHI 6</strain>
    </source>
</reference>
<dbReference type="PIRSF" id="PIRSF015582">
    <property type="entry name" value="Cit_lyase_B"/>
    <property type="match status" value="1"/>
</dbReference>
<dbReference type="InterPro" id="IPR040442">
    <property type="entry name" value="Pyrv_kinase-like_dom_sf"/>
</dbReference>
<protein>
    <submittedName>
        <fullName evidence="6">ATP/GTP-binding protein</fullName>
    </submittedName>
</protein>
<dbReference type="InterPro" id="IPR011206">
    <property type="entry name" value="Citrate_lyase_beta/mcl1/mcl2"/>
</dbReference>